<dbReference type="Proteomes" id="UP000031572">
    <property type="component" value="Unassembled WGS sequence"/>
</dbReference>
<dbReference type="EMBL" id="JWJG01000028">
    <property type="protein sequence ID" value="KIF80884.1"/>
    <property type="molecule type" value="Genomic_DNA"/>
</dbReference>
<dbReference type="SMART" id="SM00226">
    <property type="entry name" value="LMWPc"/>
    <property type="match status" value="1"/>
</dbReference>
<keyword evidence="4" id="KW-0904">Protein phosphatase</keyword>
<dbReference type="InterPro" id="IPR036196">
    <property type="entry name" value="Ptyr_pPase_sf"/>
</dbReference>
<dbReference type="Pfam" id="PF01451">
    <property type="entry name" value="LMWPc"/>
    <property type="match status" value="1"/>
</dbReference>
<keyword evidence="3" id="KW-0378">Hydrolase</keyword>
<feature type="active site" description="Nucleophile" evidence="5">
    <location>
        <position position="10"/>
    </location>
</feature>
<comment type="caution">
    <text evidence="7">The sequence shown here is derived from an EMBL/GenBank/DDBJ whole genome shotgun (WGS) entry which is preliminary data.</text>
</comment>
<gene>
    <name evidence="7" type="ORF">TSA66_08705</name>
</gene>
<dbReference type="PRINTS" id="PR00719">
    <property type="entry name" value="LMWPTPASE"/>
</dbReference>
<evidence type="ECO:0000259" key="6">
    <source>
        <dbReference type="SMART" id="SM00226"/>
    </source>
</evidence>
<feature type="active site" description="Proton donor" evidence="5">
    <location>
        <position position="127"/>
    </location>
</feature>
<evidence type="ECO:0000256" key="3">
    <source>
        <dbReference type="ARBA" id="ARBA00022801"/>
    </source>
</evidence>
<feature type="active site" evidence="5">
    <location>
        <position position="16"/>
    </location>
</feature>
<evidence type="ECO:0000256" key="5">
    <source>
        <dbReference type="PIRSR" id="PIRSR617867-1"/>
    </source>
</evidence>
<dbReference type="InterPro" id="IPR050438">
    <property type="entry name" value="LMW_PTPase"/>
</dbReference>
<protein>
    <recommendedName>
        <fullName evidence="2">protein-tyrosine-phosphatase</fullName>
        <ecNumber evidence="2">3.1.3.48</ecNumber>
    </recommendedName>
</protein>
<accession>A0A0C2BLP8</accession>
<dbReference type="STRING" id="709839.TSA66_08705"/>
<comment type="similarity">
    <text evidence="1">Belongs to the low molecular weight phosphotyrosine protein phosphatase family.</text>
</comment>
<dbReference type="OrthoDB" id="9784339at2"/>
<dbReference type="GO" id="GO:0004725">
    <property type="term" value="F:protein tyrosine phosphatase activity"/>
    <property type="evidence" value="ECO:0007669"/>
    <property type="project" value="UniProtKB-EC"/>
</dbReference>
<dbReference type="PANTHER" id="PTHR11717:SF7">
    <property type="entry name" value="LOW MOLECULAR WEIGHT PHOSPHOTYROSINE PROTEIN PHOSPHATASE"/>
    <property type="match status" value="1"/>
</dbReference>
<feature type="domain" description="Phosphotyrosine protein phosphatase I" evidence="6">
    <location>
        <begin position="4"/>
        <end position="153"/>
    </location>
</feature>
<dbReference type="RefSeq" id="WP_040039707.1">
    <property type="nucleotide sequence ID" value="NZ_JWJG01000028.1"/>
</dbReference>
<evidence type="ECO:0000256" key="4">
    <source>
        <dbReference type="ARBA" id="ARBA00022912"/>
    </source>
</evidence>
<organism evidence="7 8">
    <name type="scientific">Noviherbaspirillum autotrophicum</name>
    <dbReference type="NCBI Taxonomy" id="709839"/>
    <lineage>
        <taxon>Bacteria</taxon>
        <taxon>Pseudomonadati</taxon>
        <taxon>Pseudomonadota</taxon>
        <taxon>Betaproteobacteria</taxon>
        <taxon>Burkholderiales</taxon>
        <taxon>Oxalobacteraceae</taxon>
        <taxon>Noviherbaspirillum</taxon>
    </lineage>
</organism>
<evidence type="ECO:0000313" key="7">
    <source>
        <dbReference type="EMBL" id="KIF80884.1"/>
    </source>
</evidence>
<proteinExistence type="inferred from homology"/>
<dbReference type="PANTHER" id="PTHR11717">
    <property type="entry name" value="LOW MOLECULAR WEIGHT PROTEIN TYROSINE PHOSPHATASE"/>
    <property type="match status" value="1"/>
</dbReference>
<dbReference type="InterPro" id="IPR023485">
    <property type="entry name" value="Ptyr_pPase"/>
</dbReference>
<dbReference type="InterPro" id="IPR017867">
    <property type="entry name" value="Tyr_phospatase_low_mol_wt"/>
</dbReference>
<dbReference type="Gene3D" id="3.40.50.2300">
    <property type="match status" value="1"/>
</dbReference>
<sequence>MANVQILFVCMGNICRSPTAEGVMRKLIENADMQNRIVVDSAGTHGYHVGEPPDPRALAAAQRRGYDLSMLRARELSVEDFERFDLLLAMDFNNLDRLQTMCPAACESKLGMLMEYSRKFKTPVVPDPYYRGSTDFDRVLDYVEDACKGLMRTLVQSHIALERLEARAPGPGM</sequence>
<dbReference type="SUPFAM" id="SSF52788">
    <property type="entry name" value="Phosphotyrosine protein phosphatases I"/>
    <property type="match status" value="1"/>
</dbReference>
<dbReference type="AlphaFoldDB" id="A0A0C2BLP8"/>
<evidence type="ECO:0000313" key="8">
    <source>
        <dbReference type="Proteomes" id="UP000031572"/>
    </source>
</evidence>
<evidence type="ECO:0000256" key="1">
    <source>
        <dbReference type="ARBA" id="ARBA00011063"/>
    </source>
</evidence>
<dbReference type="CDD" id="cd16343">
    <property type="entry name" value="LMWPTP"/>
    <property type="match status" value="1"/>
</dbReference>
<name>A0A0C2BLP8_9BURK</name>
<dbReference type="EC" id="3.1.3.48" evidence="2"/>
<reference evidence="7 8" key="1">
    <citation type="submission" date="2014-12" db="EMBL/GenBank/DDBJ databases">
        <title>Denitrispirillum autotrophicum gen. nov., sp. nov., Denitrifying, Facultatively Autotrophic Bacteria Isolated from Rice Paddy Soil.</title>
        <authorList>
            <person name="Ishii S."/>
            <person name="Ashida N."/>
            <person name="Ohno H."/>
            <person name="Otsuka S."/>
            <person name="Yokota A."/>
            <person name="Senoo K."/>
        </authorList>
    </citation>
    <scope>NUCLEOTIDE SEQUENCE [LARGE SCALE GENOMIC DNA]</scope>
    <source>
        <strain evidence="7 8">TSA66</strain>
    </source>
</reference>
<keyword evidence="8" id="KW-1185">Reference proteome</keyword>
<dbReference type="FunFam" id="3.40.50.2300:FF:000113">
    <property type="entry name" value="Low molecular weight protein-tyrosine-phosphatase"/>
    <property type="match status" value="1"/>
</dbReference>
<evidence type="ECO:0000256" key="2">
    <source>
        <dbReference type="ARBA" id="ARBA00013064"/>
    </source>
</evidence>